<dbReference type="EMBL" id="SEOQ01000210">
    <property type="protein sequence ID" value="TFY66895.1"/>
    <property type="molecule type" value="Genomic_DNA"/>
</dbReference>
<dbReference type="GO" id="GO:0030422">
    <property type="term" value="P:siRNA processing"/>
    <property type="evidence" value="ECO:0007669"/>
    <property type="project" value="TreeGrafter"/>
</dbReference>
<dbReference type="Proteomes" id="UP000298327">
    <property type="component" value="Unassembled WGS sequence"/>
</dbReference>
<dbReference type="GO" id="GO:0003723">
    <property type="term" value="F:RNA binding"/>
    <property type="evidence" value="ECO:0007669"/>
    <property type="project" value="UniProtKB-KW"/>
</dbReference>
<feature type="domain" description="RDRP core" evidence="2">
    <location>
        <begin position="441"/>
        <end position="1032"/>
    </location>
</feature>
<dbReference type="PANTHER" id="PTHR23079">
    <property type="entry name" value="RNA-DEPENDENT RNA POLYMERASE"/>
    <property type="match status" value="1"/>
</dbReference>
<dbReference type="InterPro" id="IPR007855">
    <property type="entry name" value="RDRP"/>
</dbReference>
<comment type="similarity">
    <text evidence="1">Belongs to the RdRP family.</text>
</comment>
<name>A0A4Y9YX37_9AGAM</name>
<sequence length="1233" mass="138578">MHELSICSAKSTRCSIDDMEIFMREVHPNATKLDLQIQISRHLHSPPYSSIQVTPLNFEVSLFPSKSRLSNQSHAGYGTLTLPRRDIGEMFLRDFGSNRPMKYITVLGKRIKVSLSKKPPAGHVVEKLQRLPYISPEAIQDKEARMETLRSSHANINTIQFGWETRDGRFSVEWEKSFLQGCSLAFGEEKRELRINISEPSLTTRSVVVQLSQIIWSAVGDDGEPAIFLSLACPPAFEVDSFASILASVSGQGARRDPKRDRLCSLYDGDEDLQRVLPYTSISIRLVCNAYGDLDTFNDLCRTARLRTPKTYSYAVEHRAIYSEINLTRYQAWLAELDFQVAFQVQSLSRCLLADVVELYSLRSSLRQIIHSHGPSYAASLLRCFIAELKVSLADSVSGLSQETFLESFLRYRDTFSTTLDLTSRKASEGVFDCFHVTASPTTVKLEGPLPERSNRIIRMYADNQDSFLRVSFVDEDGLQYRADRDIDGPRFIYRFIRRILGEGLQIAGRHFHFLAYSQSALKSHTVWFVKNFYDASSGQTIGAPEIIRRLGNFHNLAFDPTLIFCPARYGARISQAFTATDASVRVEAEEVFTLQDVKDENSKWCFTDGVGTISFELAKDIWHVLRQAGKRSTRGAVGIPRAFQIRLMGSKGMLSVDYRLSGRIINLRPSMIKFEAPDSTEVEIAQAFVRPSLYYLNRPLIMILEGLGVKYEVFERLQRDAVQGVKRSAESFANAARTLEQYGLGASFRLPSVLLGLSKLGLEPSPGDDFYQRMLNFAIHHILRDLKHHARIPVPNGYTLVGVADIHGYLREGQIFACVTDPQTHRRTYLKGKTLISRSPTIHPGDVQCVEAIGEPPAGSPFASESLANTVVFSIDGDRPLPSYLGGGDLDGDTYNLTAMPELLPPTTCEPAAYDAAPKRLLHRHSTMEDVADFVTDYVNNDVLGIVAISWLVIADQSERGIFDPDCLDLGQVHSDAVNYPKSGTPVSIDTIPRYKFKAKPDWNAPETVDIDRTADFYQSRRAIGRLFRDIDLPELDSQGRSNRRKRPNAPSQDESNFEDIFAAMCLEDHSQDDVYTAIKERVGEFIPIGEPYSERVRSALDLLTGYATELQSICAANAIQRRKSSMLTEEEAMVGTIVAKCSQKRRRKDAMAELRDQTSYLVKRIRDGIAGDEASSGDEEWLTQAWTAWQVSHLQEEHFGAKSFGWIALGEVFDAIRSIEQENRTTRSRGL</sequence>
<keyword evidence="1" id="KW-0694">RNA-binding</keyword>
<evidence type="ECO:0000259" key="2">
    <source>
        <dbReference type="Pfam" id="PF05183"/>
    </source>
</evidence>
<reference evidence="3 4" key="1">
    <citation type="submission" date="2019-02" db="EMBL/GenBank/DDBJ databases">
        <title>Genome sequencing of the rare red list fungi Dentipellis fragilis.</title>
        <authorList>
            <person name="Buettner E."/>
            <person name="Kellner H."/>
        </authorList>
    </citation>
    <scope>NUCLEOTIDE SEQUENCE [LARGE SCALE GENOMIC DNA]</scope>
    <source>
        <strain evidence="3 4">DSM 105465</strain>
    </source>
</reference>
<comment type="catalytic activity">
    <reaction evidence="1">
        <text>RNA(n) + a ribonucleoside 5'-triphosphate = RNA(n+1) + diphosphate</text>
        <dbReference type="Rhea" id="RHEA:21248"/>
        <dbReference type="Rhea" id="RHEA-COMP:14527"/>
        <dbReference type="Rhea" id="RHEA-COMP:17342"/>
        <dbReference type="ChEBI" id="CHEBI:33019"/>
        <dbReference type="ChEBI" id="CHEBI:61557"/>
        <dbReference type="ChEBI" id="CHEBI:140395"/>
        <dbReference type="EC" id="2.7.7.48"/>
    </reaction>
</comment>
<organism evidence="3 4">
    <name type="scientific">Dentipellis fragilis</name>
    <dbReference type="NCBI Taxonomy" id="205917"/>
    <lineage>
        <taxon>Eukaryota</taxon>
        <taxon>Fungi</taxon>
        <taxon>Dikarya</taxon>
        <taxon>Basidiomycota</taxon>
        <taxon>Agaricomycotina</taxon>
        <taxon>Agaricomycetes</taxon>
        <taxon>Russulales</taxon>
        <taxon>Hericiaceae</taxon>
        <taxon>Dentipellis</taxon>
    </lineage>
</organism>
<evidence type="ECO:0000256" key="1">
    <source>
        <dbReference type="RuleBase" id="RU363098"/>
    </source>
</evidence>
<dbReference type="OrthoDB" id="6513042at2759"/>
<keyword evidence="1" id="KW-0696">RNA-directed RNA polymerase</keyword>
<dbReference type="STRING" id="205917.A0A4Y9YX37"/>
<keyword evidence="1" id="KW-0548">Nucleotidyltransferase</keyword>
<protein>
    <recommendedName>
        <fullName evidence="1">RNA-dependent RNA polymerase</fullName>
        <ecNumber evidence="1">2.7.7.48</ecNumber>
    </recommendedName>
</protein>
<dbReference type="GO" id="GO:0031380">
    <property type="term" value="C:nuclear RNA-directed RNA polymerase complex"/>
    <property type="evidence" value="ECO:0007669"/>
    <property type="project" value="TreeGrafter"/>
</dbReference>
<dbReference type="InterPro" id="IPR057596">
    <property type="entry name" value="RDRP_core"/>
</dbReference>
<dbReference type="AlphaFoldDB" id="A0A4Y9YX37"/>
<dbReference type="GO" id="GO:0003968">
    <property type="term" value="F:RNA-directed RNA polymerase activity"/>
    <property type="evidence" value="ECO:0007669"/>
    <property type="project" value="UniProtKB-KW"/>
</dbReference>
<keyword evidence="1" id="KW-0808">Transferase</keyword>
<proteinExistence type="inferred from homology"/>
<gene>
    <name evidence="3" type="ORF">EVG20_g4194</name>
</gene>
<dbReference type="Pfam" id="PF05183">
    <property type="entry name" value="RdRP"/>
    <property type="match status" value="1"/>
</dbReference>
<dbReference type="PANTHER" id="PTHR23079:SF55">
    <property type="entry name" value="RNA-DIRECTED RNA POLYMERASE"/>
    <property type="match status" value="1"/>
</dbReference>
<evidence type="ECO:0000313" key="3">
    <source>
        <dbReference type="EMBL" id="TFY66895.1"/>
    </source>
</evidence>
<comment type="caution">
    <text evidence="3">The sequence shown here is derived from an EMBL/GenBank/DDBJ whole genome shotgun (WGS) entry which is preliminary data.</text>
</comment>
<keyword evidence="4" id="KW-1185">Reference proteome</keyword>
<dbReference type="EC" id="2.7.7.48" evidence="1"/>
<accession>A0A4Y9YX37</accession>
<evidence type="ECO:0000313" key="4">
    <source>
        <dbReference type="Proteomes" id="UP000298327"/>
    </source>
</evidence>